<dbReference type="PANTHER" id="PTHR47481">
    <property type="match status" value="1"/>
</dbReference>
<evidence type="ECO:0000256" key="5">
    <source>
        <dbReference type="SAM" id="MobiDB-lite"/>
    </source>
</evidence>
<feature type="region of interest" description="Disordered" evidence="5">
    <location>
        <begin position="174"/>
        <end position="227"/>
    </location>
</feature>
<sequence>MIIDDSATAHGVWKHLADIFHHNKDARVIQLDNEIRNIVIGNLSMNNYFQEIKSKVDRLANLDSKVNDSSLVTFAINGVRSKFPDIARIIRHKEKLLTFDEVCSMILLEEIDMLSQQSATHVSHNTSSSPTILFATPAPSDTANTMSTSGLESCHNFQRGSCMYGARCKFVHGINDRQPRPTSTAPNLSGKLNVNPRHSQNTNNTSGFVQTSNSKNGQPSDSTSNII</sequence>
<dbReference type="Gene3D" id="4.10.1000.10">
    <property type="entry name" value="Zinc finger, CCCH-type"/>
    <property type="match status" value="1"/>
</dbReference>
<dbReference type="EMBL" id="BKCJ010596027">
    <property type="protein sequence ID" value="GFB29799.1"/>
    <property type="molecule type" value="Genomic_DNA"/>
</dbReference>
<protein>
    <submittedName>
        <fullName evidence="7">Toll/interleukin-1 receptor (TIR) domain-containing protein</fullName>
    </submittedName>
</protein>
<evidence type="ECO:0000256" key="2">
    <source>
        <dbReference type="ARBA" id="ARBA00022771"/>
    </source>
</evidence>
<evidence type="ECO:0000259" key="6">
    <source>
        <dbReference type="PROSITE" id="PS50103"/>
    </source>
</evidence>
<name>A0A699LCP9_TANCI</name>
<dbReference type="GO" id="GO:0008270">
    <property type="term" value="F:zinc ion binding"/>
    <property type="evidence" value="ECO:0007669"/>
    <property type="project" value="UniProtKB-KW"/>
</dbReference>
<feature type="zinc finger region" description="C3H1-type" evidence="4">
    <location>
        <begin position="148"/>
        <end position="175"/>
    </location>
</feature>
<dbReference type="InterPro" id="IPR000571">
    <property type="entry name" value="Znf_CCCH"/>
</dbReference>
<reference evidence="7" key="1">
    <citation type="journal article" date="2019" name="Sci. Rep.">
        <title>Draft genome of Tanacetum cinerariifolium, the natural source of mosquito coil.</title>
        <authorList>
            <person name="Yamashiro T."/>
            <person name="Shiraishi A."/>
            <person name="Satake H."/>
            <person name="Nakayama K."/>
        </authorList>
    </citation>
    <scope>NUCLEOTIDE SEQUENCE</scope>
</reference>
<proteinExistence type="predicted"/>
<evidence type="ECO:0000256" key="1">
    <source>
        <dbReference type="ARBA" id="ARBA00022723"/>
    </source>
</evidence>
<evidence type="ECO:0000256" key="3">
    <source>
        <dbReference type="ARBA" id="ARBA00022833"/>
    </source>
</evidence>
<keyword evidence="2 4" id="KW-0863">Zinc-finger</keyword>
<dbReference type="PROSITE" id="PS50103">
    <property type="entry name" value="ZF_C3H1"/>
    <property type="match status" value="1"/>
</dbReference>
<evidence type="ECO:0000313" key="7">
    <source>
        <dbReference type="EMBL" id="GFB29799.1"/>
    </source>
</evidence>
<evidence type="ECO:0000256" key="4">
    <source>
        <dbReference type="PROSITE-ProRule" id="PRU00723"/>
    </source>
</evidence>
<dbReference type="AlphaFoldDB" id="A0A699LCP9"/>
<dbReference type="InterPro" id="IPR036855">
    <property type="entry name" value="Znf_CCCH_sf"/>
</dbReference>
<dbReference type="PANTHER" id="PTHR47481:SF41">
    <property type="entry name" value="COPIA-LIKE POLYPROTEIN_RETROTRANSPOSON"/>
    <property type="match status" value="1"/>
</dbReference>
<dbReference type="Pfam" id="PF14223">
    <property type="entry name" value="Retrotran_gag_2"/>
    <property type="match status" value="1"/>
</dbReference>
<organism evidence="7">
    <name type="scientific">Tanacetum cinerariifolium</name>
    <name type="common">Dalmatian daisy</name>
    <name type="synonym">Chrysanthemum cinerariifolium</name>
    <dbReference type="NCBI Taxonomy" id="118510"/>
    <lineage>
        <taxon>Eukaryota</taxon>
        <taxon>Viridiplantae</taxon>
        <taxon>Streptophyta</taxon>
        <taxon>Embryophyta</taxon>
        <taxon>Tracheophyta</taxon>
        <taxon>Spermatophyta</taxon>
        <taxon>Magnoliopsida</taxon>
        <taxon>eudicotyledons</taxon>
        <taxon>Gunneridae</taxon>
        <taxon>Pentapetalae</taxon>
        <taxon>asterids</taxon>
        <taxon>campanulids</taxon>
        <taxon>Asterales</taxon>
        <taxon>Asteraceae</taxon>
        <taxon>Asteroideae</taxon>
        <taxon>Anthemideae</taxon>
        <taxon>Anthemidinae</taxon>
        <taxon>Tanacetum</taxon>
    </lineage>
</organism>
<feature type="compositionally biased region" description="Polar residues" evidence="5">
    <location>
        <begin position="180"/>
        <end position="227"/>
    </location>
</feature>
<keyword evidence="1 4" id="KW-0479">Metal-binding</keyword>
<accession>A0A699LCP9</accession>
<dbReference type="SUPFAM" id="SSF90229">
    <property type="entry name" value="CCCH zinc finger"/>
    <property type="match status" value="1"/>
</dbReference>
<comment type="caution">
    <text evidence="7">The sequence shown here is derived from an EMBL/GenBank/DDBJ whole genome shotgun (WGS) entry which is preliminary data.</text>
</comment>
<feature type="domain" description="C3H1-type" evidence="6">
    <location>
        <begin position="148"/>
        <end position="175"/>
    </location>
</feature>
<keyword evidence="7" id="KW-0675">Receptor</keyword>
<gene>
    <name evidence="7" type="ORF">Tci_701770</name>
</gene>
<dbReference type="Pfam" id="PF00642">
    <property type="entry name" value="zf-CCCH"/>
    <property type="match status" value="1"/>
</dbReference>
<dbReference type="SMART" id="SM00356">
    <property type="entry name" value="ZnF_C3H1"/>
    <property type="match status" value="1"/>
</dbReference>
<keyword evidence="3 4" id="KW-0862">Zinc</keyword>